<proteinExistence type="predicted"/>
<dbReference type="AlphaFoldDB" id="A0AAU7GCV8"/>
<organism evidence="1">
    <name type="scientific">Leifsonia sp. NPDC080035</name>
    <dbReference type="NCBI Taxonomy" id="3143936"/>
    <lineage>
        <taxon>Bacteria</taxon>
        <taxon>Bacillati</taxon>
        <taxon>Actinomycetota</taxon>
        <taxon>Actinomycetes</taxon>
        <taxon>Micrococcales</taxon>
        <taxon>Microbacteriaceae</taxon>
        <taxon>Leifsonia</taxon>
    </lineage>
</organism>
<protein>
    <submittedName>
        <fullName evidence="1">Uncharacterized protein</fullName>
    </submittedName>
</protein>
<reference evidence="1" key="1">
    <citation type="submission" date="2024-05" db="EMBL/GenBank/DDBJ databases">
        <title>The Natural Products Discovery Center: Release of the First 8490 Sequenced Strains for Exploring Actinobacteria Biosynthetic Diversity.</title>
        <authorList>
            <person name="Kalkreuter E."/>
            <person name="Kautsar S.A."/>
            <person name="Yang D."/>
            <person name="Bader C.D."/>
            <person name="Teijaro C.N."/>
            <person name="Fluegel L."/>
            <person name="Davis C.M."/>
            <person name="Simpson J.R."/>
            <person name="Lauterbach L."/>
            <person name="Steele A.D."/>
            <person name="Gui C."/>
            <person name="Meng S."/>
            <person name="Li G."/>
            <person name="Viehrig K."/>
            <person name="Ye F."/>
            <person name="Su P."/>
            <person name="Kiefer A.F."/>
            <person name="Nichols A."/>
            <person name="Cepeda A.J."/>
            <person name="Yan W."/>
            <person name="Fan B."/>
            <person name="Jiang Y."/>
            <person name="Adhikari A."/>
            <person name="Zheng C.-J."/>
            <person name="Schuster L."/>
            <person name="Cowan T.M."/>
            <person name="Smanski M.J."/>
            <person name="Chevrette M.G."/>
            <person name="de Carvalho L.P.S."/>
            <person name="Shen B."/>
        </authorList>
    </citation>
    <scope>NUCLEOTIDE SEQUENCE</scope>
    <source>
        <strain evidence="1">NPDC080035</strain>
    </source>
</reference>
<gene>
    <name evidence="1" type="ORF">AAME72_05265</name>
</gene>
<sequence length="92" mass="10411">MGIDFTDSAHKHGIEERDALHAIRNAVYTSTRVKVTDSGLPDRPRRVFVGPEHAQTDRLIEVLIEMVAGGFVVFHAMPLGSYYRRQMEEEKG</sequence>
<dbReference type="EMBL" id="CP157390">
    <property type="protein sequence ID" value="XBM49270.1"/>
    <property type="molecule type" value="Genomic_DNA"/>
</dbReference>
<evidence type="ECO:0000313" key="1">
    <source>
        <dbReference type="EMBL" id="XBM49270.1"/>
    </source>
</evidence>
<accession>A0AAU7GCV8</accession>
<dbReference type="RefSeq" id="WP_348789189.1">
    <property type="nucleotide sequence ID" value="NZ_CP157390.1"/>
</dbReference>
<name>A0AAU7GCV8_9MICO</name>